<dbReference type="KEGG" id="cao:Celal_3259"/>
<feature type="transmembrane region" description="Helical" evidence="1">
    <location>
        <begin position="31"/>
        <end position="51"/>
    </location>
</feature>
<organism evidence="3 4">
    <name type="scientific">Cellulophaga algicola (strain DSM 14237 / IC166 / ACAM 630)</name>
    <dbReference type="NCBI Taxonomy" id="688270"/>
    <lineage>
        <taxon>Bacteria</taxon>
        <taxon>Pseudomonadati</taxon>
        <taxon>Bacteroidota</taxon>
        <taxon>Flavobacteriia</taxon>
        <taxon>Flavobacteriales</taxon>
        <taxon>Flavobacteriaceae</taxon>
        <taxon>Cellulophaga</taxon>
    </lineage>
</organism>
<name>E6X5H3_CELAD</name>
<dbReference type="Proteomes" id="UP000008634">
    <property type="component" value="Chromosome"/>
</dbReference>
<proteinExistence type="predicted"/>
<feature type="transmembrane region" description="Helical" evidence="1">
    <location>
        <begin position="300"/>
        <end position="322"/>
    </location>
</feature>
<keyword evidence="1" id="KW-0472">Membrane</keyword>
<dbReference type="eggNOG" id="ENOG503232B">
    <property type="taxonomic scope" value="Bacteria"/>
</dbReference>
<sequence>MNRKIIIYYLILIVLFFISIYQIVVFQFTKLGIWAFLSEIWAILTLILFVWSKKDFTGKSWFTIKKKEKIYSFEENNSFNEEDYISALPELNIKEKQAYISLTKLCCSAEIQGKIIPFLEKLKDFSSDKEDYMSTLNYVTEFLDIHNIFFIMPLDLNQDVETLEWRITTSLQNNFQDSVELPSISNYQKKTVSFDNVFEDYDTPLLQAGYQMGFIDTESDEYIIVIHKVSDKEKIEKLIDIIGYNYFDTQTDRRLLKPRYPFIIKYKFNSIKFIFSLVILILCPAFTFVVYTGFLKEGLSFIVIFIAIINFLFYYLSIYFIYDTLRLYIGNRSKTNA</sequence>
<gene>
    <name evidence="3" type="ordered locus">Celal_3259</name>
</gene>
<feature type="transmembrane region" description="Helical" evidence="1">
    <location>
        <begin position="7"/>
        <end position="25"/>
    </location>
</feature>
<evidence type="ECO:0000259" key="2">
    <source>
        <dbReference type="Pfam" id="PF20335"/>
    </source>
</evidence>
<dbReference type="AlphaFoldDB" id="E6X5H3"/>
<dbReference type="HOGENOM" id="CLU_071007_0_0_10"/>
<feature type="transmembrane region" description="Helical" evidence="1">
    <location>
        <begin position="273"/>
        <end position="294"/>
    </location>
</feature>
<dbReference type="OrthoDB" id="654926at2"/>
<keyword evidence="1" id="KW-1133">Transmembrane helix</keyword>
<evidence type="ECO:0000313" key="3">
    <source>
        <dbReference type="EMBL" id="ADV50528.1"/>
    </source>
</evidence>
<feature type="domain" description="DUF6630" evidence="2">
    <location>
        <begin position="133"/>
        <end position="246"/>
    </location>
</feature>
<keyword evidence="1" id="KW-0812">Transmembrane</keyword>
<dbReference type="InterPro" id="IPR046582">
    <property type="entry name" value="DUF6630"/>
</dbReference>
<accession>E6X5H3</accession>
<evidence type="ECO:0000313" key="4">
    <source>
        <dbReference type="Proteomes" id="UP000008634"/>
    </source>
</evidence>
<keyword evidence="4" id="KW-1185">Reference proteome</keyword>
<dbReference type="EMBL" id="CP002453">
    <property type="protein sequence ID" value="ADV50528.1"/>
    <property type="molecule type" value="Genomic_DNA"/>
</dbReference>
<protein>
    <recommendedName>
        <fullName evidence="2">DUF6630 domain-containing protein</fullName>
    </recommendedName>
</protein>
<evidence type="ECO:0000256" key="1">
    <source>
        <dbReference type="SAM" id="Phobius"/>
    </source>
</evidence>
<dbReference type="Pfam" id="PF20335">
    <property type="entry name" value="DUF6630"/>
    <property type="match status" value="1"/>
</dbReference>
<reference evidence="3 4" key="1">
    <citation type="journal article" date="2010" name="Stand. Genomic Sci.">
        <title>Complete genome sequence of Cellulophaga algicola type strain (IC166).</title>
        <authorList>
            <person name="Abt B."/>
            <person name="Lu M."/>
            <person name="Misra M."/>
            <person name="Han C."/>
            <person name="Nolan M."/>
            <person name="Lucas S."/>
            <person name="Hammon N."/>
            <person name="Deshpande S."/>
            <person name="Cheng J.F."/>
            <person name="Tapia R."/>
            <person name="Goodwin L."/>
            <person name="Pitluck S."/>
            <person name="Liolios K."/>
            <person name="Pagani I."/>
            <person name="Ivanova N."/>
            <person name="Mavromatis K."/>
            <person name="Ovchinikova G."/>
            <person name="Pati A."/>
            <person name="Chen A."/>
            <person name="Palaniappan K."/>
            <person name="Land M."/>
            <person name="Hauser L."/>
            <person name="Chang Y.J."/>
            <person name="Jeffries C.D."/>
            <person name="Detter J.C."/>
            <person name="Brambilla E."/>
            <person name="Rohde M."/>
            <person name="Tindall B.J."/>
            <person name="Goker M."/>
            <person name="Woyke T."/>
            <person name="Bristow J."/>
            <person name="Eisen J.A."/>
            <person name="Markowitz V."/>
            <person name="Hugenholtz P."/>
            <person name="Kyrpides N.C."/>
            <person name="Klenk H.P."/>
            <person name="Lapidus A."/>
        </authorList>
    </citation>
    <scope>NUCLEOTIDE SEQUENCE [LARGE SCALE GENOMIC DNA]</scope>
    <source>
        <strain evidence="4">DSM 14237 / IC166 / ACAM 630</strain>
    </source>
</reference>
<dbReference type="RefSeq" id="WP_013551989.1">
    <property type="nucleotide sequence ID" value="NC_014934.1"/>
</dbReference>